<dbReference type="Gene3D" id="2.60.40.790">
    <property type="match status" value="1"/>
</dbReference>
<dbReference type="AlphaFoldDB" id="A0A3P9D3N5"/>
<dbReference type="InterPro" id="IPR001436">
    <property type="entry name" value="Alpha-crystallin/sHSP_animal"/>
</dbReference>
<name>A0A3P9D3N5_9CICH</name>
<dbReference type="GO" id="GO:0005737">
    <property type="term" value="C:cytoplasm"/>
    <property type="evidence" value="ECO:0007669"/>
    <property type="project" value="TreeGrafter"/>
</dbReference>
<reference evidence="4" key="1">
    <citation type="submission" date="2025-08" db="UniProtKB">
        <authorList>
            <consortium name="Ensembl"/>
        </authorList>
    </citation>
    <scope>IDENTIFICATION</scope>
</reference>
<dbReference type="GO" id="GO:0042026">
    <property type="term" value="P:protein refolding"/>
    <property type="evidence" value="ECO:0007669"/>
    <property type="project" value="TreeGrafter"/>
</dbReference>
<dbReference type="PROSITE" id="PS01031">
    <property type="entry name" value="SHSP"/>
    <property type="match status" value="1"/>
</dbReference>
<reference evidence="4" key="2">
    <citation type="submission" date="2025-09" db="UniProtKB">
        <authorList>
            <consortium name="Ensembl"/>
        </authorList>
    </citation>
    <scope>IDENTIFICATION</scope>
</reference>
<evidence type="ECO:0000313" key="4">
    <source>
        <dbReference type="Ensembl" id="ENSMZEP00005029188.1"/>
    </source>
</evidence>
<feature type="domain" description="SHSP" evidence="3">
    <location>
        <begin position="78"/>
        <end position="187"/>
    </location>
</feature>
<proteinExistence type="inferred from homology"/>
<protein>
    <submittedName>
        <fullName evidence="4">Heat shock protein beta-1-like</fullName>
    </submittedName>
</protein>
<comment type="similarity">
    <text evidence="1 2">Belongs to the small heat shock protein (HSP20) family.</text>
</comment>
<evidence type="ECO:0000256" key="2">
    <source>
        <dbReference type="RuleBase" id="RU003616"/>
    </source>
</evidence>
<dbReference type="PRINTS" id="PR00299">
    <property type="entry name" value="ACRYSTALLIN"/>
</dbReference>
<dbReference type="SUPFAM" id="SSF49764">
    <property type="entry name" value="HSP20-like chaperones"/>
    <property type="match status" value="1"/>
</dbReference>
<dbReference type="Proteomes" id="UP000265160">
    <property type="component" value="Unplaced"/>
</dbReference>
<dbReference type="GO" id="GO:0043066">
    <property type="term" value="P:negative regulation of apoptotic process"/>
    <property type="evidence" value="ECO:0007669"/>
    <property type="project" value="TreeGrafter"/>
</dbReference>
<evidence type="ECO:0000313" key="5">
    <source>
        <dbReference type="Proteomes" id="UP000265160"/>
    </source>
</evidence>
<organism evidence="4 5">
    <name type="scientific">Maylandia zebra</name>
    <name type="common">zebra mbuna</name>
    <dbReference type="NCBI Taxonomy" id="106582"/>
    <lineage>
        <taxon>Eukaryota</taxon>
        <taxon>Metazoa</taxon>
        <taxon>Chordata</taxon>
        <taxon>Craniata</taxon>
        <taxon>Vertebrata</taxon>
        <taxon>Euteleostomi</taxon>
        <taxon>Actinopterygii</taxon>
        <taxon>Neopterygii</taxon>
        <taxon>Teleostei</taxon>
        <taxon>Neoteleostei</taxon>
        <taxon>Acanthomorphata</taxon>
        <taxon>Ovalentaria</taxon>
        <taxon>Cichlomorphae</taxon>
        <taxon>Cichliformes</taxon>
        <taxon>Cichlidae</taxon>
        <taxon>African cichlids</taxon>
        <taxon>Pseudocrenilabrinae</taxon>
        <taxon>Haplochromini</taxon>
        <taxon>Maylandia</taxon>
        <taxon>Maylandia zebra complex</taxon>
    </lineage>
</organism>
<evidence type="ECO:0000259" key="3">
    <source>
        <dbReference type="PROSITE" id="PS01031"/>
    </source>
</evidence>
<dbReference type="PANTHER" id="PTHR45640:SF7">
    <property type="entry name" value="HEAT SHOCK PROTEIN BETA-1"/>
    <property type="match status" value="1"/>
</dbReference>
<dbReference type="PANTHER" id="PTHR45640">
    <property type="entry name" value="HEAT SHOCK PROTEIN HSP-12.2-RELATED"/>
    <property type="match status" value="1"/>
</dbReference>
<evidence type="ECO:0000256" key="1">
    <source>
        <dbReference type="PROSITE-ProRule" id="PRU00285"/>
    </source>
</evidence>
<keyword evidence="5" id="KW-1185">Reference proteome</keyword>
<dbReference type="GO" id="GO:0009408">
    <property type="term" value="P:response to heat"/>
    <property type="evidence" value="ECO:0007669"/>
    <property type="project" value="TreeGrafter"/>
</dbReference>
<dbReference type="InterPro" id="IPR002068">
    <property type="entry name" value="A-crystallin/Hsp20_dom"/>
</dbReference>
<dbReference type="Pfam" id="PF00011">
    <property type="entry name" value="HSP20"/>
    <property type="match status" value="1"/>
</dbReference>
<dbReference type="GO" id="GO:0051082">
    <property type="term" value="F:unfolded protein binding"/>
    <property type="evidence" value="ECO:0007669"/>
    <property type="project" value="TreeGrafter"/>
</dbReference>
<dbReference type="GeneTree" id="ENSGT00940000155882"/>
<sequence>LTHRHRQPFTLTFTPMGNLFRGAPWYPLRKWWHLSQLFSQDAGLPSFLESGDARWMDVDWLQRSLAACSWPGYIPAPLFVPYISGSMHHPSQTISKWRVIMDVAHFTPSEISLSIRDGFLEVRGKHEERPDEHGFIARCFTRKYRLPVEMDATKISSTFSVDGFLNVEAPVPETSVPATIPIPIKVLITLKLVKEILYILITCQGVEEKISTTDIFVWHM</sequence>
<dbReference type="Ensembl" id="ENSMZET00005030106.1">
    <property type="protein sequence ID" value="ENSMZEP00005029188.1"/>
    <property type="gene ID" value="ENSMZEG00005021752.1"/>
</dbReference>
<accession>A0A3P9D3N5</accession>
<dbReference type="GO" id="GO:0005634">
    <property type="term" value="C:nucleus"/>
    <property type="evidence" value="ECO:0007669"/>
    <property type="project" value="TreeGrafter"/>
</dbReference>
<dbReference type="InterPro" id="IPR008978">
    <property type="entry name" value="HSP20-like_chaperone"/>
</dbReference>